<proteinExistence type="predicted"/>
<accession>A0A1T5M383</accession>
<dbReference type="AlphaFoldDB" id="A0A1T5M383"/>
<evidence type="ECO:0000313" key="1">
    <source>
        <dbReference type="EMBL" id="SKC82690.1"/>
    </source>
</evidence>
<sequence length="160" mass="17441">MTNPQVALGPRTREQRLADTLAMLRTPARDAWVATASVAADGTAAPYLVPLSLAWIDDRVVLALDATSRTGRSLLASGTARLSLGGTRDVVMIDAVLERSVRVVEAPEELAEGYAAQADWDPRPGGEHDLYLVLRPRRVQAWREVDELAGRVLMRDGAWL</sequence>
<dbReference type="EMBL" id="FUZQ01000009">
    <property type="protein sequence ID" value="SKC82690.1"/>
    <property type="molecule type" value="Genomic_DNA"/>
</dbReference>
<organism evidence="1 2">
    <name type="scientific">Krasilnikoviella flava</name>
    <dbReference type="NCBI Taxonomy" id="526729"/>
    <lineage>
        <taxon>Bacteria</taxon>
        <taxon>Bacillati</taxon>
        <taxon>Actinomycetota</taxon>
        <taxon>Actinomycetes</taxon>
        <taxon>Micrococcales</taxon>
        <taxon>Promicromonosporaceae</taxon>
        <taxon>Krasilnikoviella</taxon>
    </lineage>
</organism>
<dbReference type="RefSeq" id="WP_079576775.1">
    <property type="nucleotide sequence ID" value="NZ_FUZQ01000009.1"/>
</dbReference>
<name>A0A1T5M383_9MICO</name>
<dbReference type="OrthoDB" id="3627463at2"/>
<keyword evidence="2" id="KW-1185">Reference proteome</keyword>
<evidence type="ECO:0000313" key="2">
    <source>
        <dbReference type="Proteomes" id="UP000189777"/>
    </source>
</evidence>
<dbReference type="SUPFAM" id="SSF50475">
    <property type="entry name" value="FMN-binding split barrel"/>
    <property type="match status" value="1"/>
</dbReference>
<reference evidence="1 2" key="1">
    <citation type="submission" date="2017-02" db="EMBL/GenBank/DDBJ databases">
        <authorList>
            <person name="Peterson S.W."/>
        </authorList>
    </citation>
    <scope>NUCLEOTIDE SEQUENCE [LARGE SCALE GENOMIC DNA]</scope>
    <source>
        <strain evidence="1 2">DSM 21481</strain>
    </source>
</reference>
<dbReference type="STRING" id="526729.SAMN04324258_4436"/>
<dbReference type="InterPro" id="IPR012349">
    <property type="entry name" value="Split_barrel_FMN-bd"/>
</dbReference>
<protein>
    <recommendedName>
        <fullName evidence="3">Pyridoxamine 5'-phosphate oxidase</fullName>
    </recommendedName>
</protein>
<gene>
    <name evidence="1" type="ORF">SAMN04324258_4436</name>
</gene>
<dbReference type="Proteomes" id="UP000189777">
    <property type="component" value="Unassembled WGS sequence"/>
</dbReference>
<evidence type="ECO:0008006" key="3">
    <source>
        <dbReference type="Google" id="ProtNLM"/>
    </source>
</evidence>
<dbReference type="Gene3D" id="2.30.110.10">
    <property type="entry name" value="Electron Transport, Fmn-binding Protein, Chain A"/>
    <property type="match status" value="1"/>
</dbReference>